<evidence type="ECO:0000256" key="1">
    <source>
        <dbReference type="ARBA" id="ARBA00010088"/>
    </source>
</evidence>
<comment type="caution">
    <text evidence="4">The sequence shown here is derived from an EMBL/GenBank/DDBJ whole genome shotgun (WGS) entry which is preliminary data.</text>
</comment>
<evidence type="ECO:0000259" key="3">
    <source>
        <dbReference type="Pfam" id="PF00561"/>
    </source>
</evidence>
<dbReference type="InterPro" id="IPR029058">
    <property type="entry name" value="AB_hydrolase_fold"/>
</dbReference>
<keyword evidence="5" id="KW-1185">Reference proteome</keyword>
<proteinExistence type="inferred from homology"/>
<evidence type="ECO:0000313" key="4">
    <source>
        <dbReference type="EMBL" id="OJT01712.1"/>
    </source>
</evidence>
<sequence>MSTTKATPTTEGTVPFTYNGETYETYYKVFGDLSDRSHTPLIGLHGGPGLVHNYLVPLADLTAASGTPVVLYDQLGNGRSSHVRDKPPTFWTVDLFVAELQNLLTHLGAQDAFDLLGHSWGGVLGAEFAVRTQPAGLKHLVVSNSLASFELWIQSVGGLLQSFPPEVQAGIAGAMSDTKKYREAILALHAVHGCTVKPPPEDYLYSLDASIGEGGDPTVAHAP</sequence>
<dbReference type="OMA" id="YLYGQSF"/>
<dbReference type="InterPro" id="IPR050228">
    <property type="entry name" value="Carboxylesterase_BioH"/>
</dbReference>
<dbReference type="Pfam" id="PF00561">
    <property type="entry name" value="Abhydrolase_1"/>
    <property type="match status" value="1"/>
</dbReference>
<dbReference type="InterPro" id="IPR002410">
    <property type="entry name" value="Peptidase_S33"/>
</dbReference>
<dbReference type="STRING" id="154538.A0A1M2V299"/>
<dbReference type="GO" id="GO:0006508">
    <property type="term" value="P:proteolysis"/>
    <property type="evidence" value="ECO:0007669"/>
    <property type="project" value="InterPro"/>
</dbReference>
<dbReference type="InterPro" id="IPR000073">
    <property type="entry name" value="AB_hydrolase_1"/>
</dbReference>
<dbReference type="GO" id="GO:0008233">
    <property type="term" value="F:peptidase activity"/>
    <property type="evidence" value="ECO:0007669"/>
    <property type="project" value="InterPro"/>
</dbReference>
<dbReference type="AlphaFoldDB" id="A0A1M2V299"/>
<protein>
    <submittedName>
        <fullName evidence="4">L-amino acid amidase</fullName>
    </submittedName>
</protein>
<name>A0A1M2V299_TRAPU</name>
<keyword evidence="2" id="KW-0378">Hydrolase</keyword>
<dbReference type="PANTHER" id="PTHR43194:SF2">
    <property type="entry name" value="PEROXISOMAL MEMBRANE PROTEIN LPX1"/>
    <property type="match status" value="1"/>
</dbReference>
<organism evidence="4 5">
    <name type="scientific">Trametes pubescens</name>
    <name type="common">White-rot fungus</name>
    <dbReference type="NCBI Taxonomy" id="154538"/>
    <lineage>
        <taxon>Eukaryota</taxon>
        <taxon>Fungi</taxon>
        <taxon>Dikarya</taxon>
        <taxon>Basidiomycota</taxon>
        <taxon>Agaricomycotina</taxon>
        <taxon>Agaricomycetes</taxon>
        <taxon>Polyporales</taxon>
        <taxon>Polyporaceae</taxon>
        <taxon>Trametes</taxon>
    </lineage>
</organism>
<accession>A0A1M2V299</accession>
<dbReference type="Proteomes" id="UP000184267">
    <property type="component" value="Unassembled WGS sequence"/>
</dbReference>
<dbReference type="PRINTS" id="PR00793">
    <property type="entry name" value="PROAMNOPTASE"/>
</dbReference>
<dbReference type="SUPFAM" id="SSF53474">
    <property type="entry name" value="alpha/beta-Hydrolases"/>
    <property type="match status" value="1"/>
</dbReference>
<dbReference type="OrthoDB" id="190201at2759"/>
<gene>
    <name evidence="4" type="ORF">TRAPUB_7768</name>
</gene>
<dbReference type="EMBL" id="MNAD01001723">
    <property type="protein sequence ID" value="OJT01712.1"/>
    <property type="molecule type" value="Genomic_DNA"/>
</dbReference>
<dbReference type="PANTHER" id="PTHR43194">
    <property type="entry name" value="HYDROLASE ALPHA/BETA FOLD FAMILY"/>
    <property type="match status" value="1"/>
</dbReference>
<reference evidence="4 5" key="1">
    <citation type="submission" date="2016-10" db="EMBL/GenBank/DDBJ databases">
        <title>Genome sequence of the basidiomycete white-rot fungus Trametes pubescens.</title>
        <authorList>
            <person name="Makela M.R."/>
            <person name="Granchi Z."/>
            <person name="Peng M."/>
            <person name="De Vries R.P."/>
            <person name="Grigoriev I."/>
            <person name="Riley R."/>
            <person name="Hilden K."/>
        </authorList>
    </citation>
    <scope>NUCLEOTIDE SEQUENCE [LARGE SCALE GENOMIC DNA]</scope>
    <source>
        <strain evidence="4 5">FBCC735</strain>
    </source>
</reference>
<dbReference type="Gene3D" id="3.40.50.1820">
    <property type="entry name" value="alpha/beta hydrolase"/>
    <property type="match status" value="1"/>
</dbReference>
<feature type="domain" description="AB hydrolase-1" evidence="3">
    <location>
        <begin position="40"/>
        <end position="164"/>
    </location>
</feature>
<evidence type="ECO:0000313" key="5">
    <source>
        <dbReference type="Proteomes" id="UP000184267"/>
    </source>
</evidence>
<comment type="similarity">
    <text evidence="1">Belongs to the peptidase S33 family.</text>
</comment>
<evidence type="ECO:0000256" key="2">
    <source>
        <dbReference type="ARBA" id="ARBA00022801"/>
    </source>
</evidence>